<organism evidence="1 2">
    <name type="scientific">Hallella colorans</name>
    <dbReference type="NCBI Taxonomy" id="1703337"/>
    <lineage>
        <taxon>Bacteria</taxon>
        <taxon>Pseudomonadati</taxon>
        <taxon>Bacteroidota</taxon>
        <taxon>Bacteroidia</taxon>
        <taxon>Bacteroidales</taxon>
        <taxon>Prevotellaceae</taxon>
        <taxon>Hallella</taxon>
    </lineage>
</organism>
<evidence type="ECO:0000313" key="1">
    <source>
        <dbReference type="EMBL" id="PVX53642.1"/>
    </source>
</evidence>
<keyword evidence="2" id="KW-1185">Reference proteome</keyword>
<comment type="caution">
    <text evidence="1">The sequence shown here is derived from an EMBL/GenBank/DDBJ whole genome shotgun (WGS) entry which is preliminary data.</text>
</comment>
<accession>A0A2U0U7L4</accession>
<protein>
    <submittedName>
        <fullName evidence="1">Uncharacterized protein</fullName>
    </submittedName>
</protein>
<gene>
    <name evidence="1" type="ORF">C7379_11067</name>
</gene>
<sequence>MTFITLAMASFVGASSLALIMDKMVEGKK</sequence>
<evidence type="ECO:0000313" key="2">
    <source>
        <dbReference type="Proteomes" id="UP000245870"/>
    </source>
</evidence>
<reference evidence="1 2" key="1">
    <citation type="submission" date="2018-05" db="EMBL/GenBank/DDBJ databases">
        <title>Genomic Encyclopedia of Type Strains, Phase IV (KMG-IV): sequencing the most valuable type-strain genomes for metagenomic binning, comparative biology and taxonomic classification.</title>
        <authorList>
            <person name="Goeker M."/>
        </authorList>
    </citation>
    <scope>NUCLEOTIDE SEQUENCE [LARGE SCALE GENOMIC DNA]</scope>
    <source>
        <strain evidence="1 2">DSM 100333</strain>
    </source>
</reference>
<name>A0A2U0U7L4_9BACT</name>
<proteinExistence type="predicted"/>
<dbReference type="Proteomes" id="UP000245870">
    <property type="component" value="Unassembled WGS sequence"/>
</dbReference>
<dbReference type="AlphaFoldDB" id="A0A2U0U7L4"/>
<dbReference type="EMBL" id="QENY01000010">
    <property type="protein sequence ID" value="PVX53642.1"/>
    <property type="molecule type" value="Genomic_DNA"/>
</dbReference>